<dbReference type="PANTHER" id="PTHR33911:SF1">
    <property type="entry name" value="RRNA-PROCESSING PROTEIN EFG1"/>
    <property type="match status" value="1"/>
</dbReference>
<evidence type="ECO:0000256" key="5">
    <source>
        <dbReference type="ARBA" id="ARBA00022552"/>
    </source>
</evidence>
<evidence type="ECO:0000256" key="2">
    <source>
        <dbReference type="ARBA" id="ARBA00006916"/>
    </source>
</evidence>
<evidence type="ECO:0000256" key="6">
    <source>
        <dbReference type="ARBA" id="ARBA00023054"/>
    </source>
</evidence>
<reference evidence="10" key="1">
    <citation type="submission" date="2021-06" db="EMBL/GenBank/DDBJ databases">
        <authorList>
            <person name="Kallberg Y."/>
            <person name="Tangrot J."/>
            <person name="Rosling A."/>
        </authorList>
    </citation>
    <scope>NUCLEOTIDE SEQUENCE</scope>
    <source>
        <strain evidence="10">FL130A</strain>
    </source>
</reference>
<protein>
    <recommendedName>
        <fullName evidence="3">rRNA-processing protein EFG1</fullName>
    </recommendedName>
    <alternativeName>
        <fullName evidence="4">rRNA-processing protein efg1</fullName>
    </alternativeName>
</protein>
<evidence type="ECO:0000256" key="1">
    <source>
        <dbReference type="ARBA" id="ARBA00004604"/>
    </source>
</evidence>
<gene>
    <name evidence="10" type="ORF">ALEPTO_LOCUS3194</name>
</gene>
<organism evidence="10 11">
    <name type="scientific">Ambispora leptoticha</name>
    <dbReference type="NCBI Taxonomy" id="144679"/>
    <lineage>
        <taxon>Eukaryota</taxon>
        <taxon>Fungi</taxon>
        <taxon>Fungi incertae sedis</taxon>
        <taxon>Mucoromycota</taxon>
        <taxon>Glomeromycotina</taxon>
        <taxon>Glomeromycetes</taxon>
        <taxon>Archaeosporales</taxon>
        <taxon>Ambisporaceae</taxon>
        <taxon>Ambispora</taxon>
    </lineage>
</organism>
<evidence type="ECO:0000256" key="7">
    <source>
        <dbReference type="ARBA" id="ARBA00023242"/>
    </source>
</evidence>
<evidence type="ECO:0000256" key="8">
    <source>
        <dbReference type="SAM" id="Coils"/>
    </source>
</evidence>
<dbReference type="Proteomes" id="UP000789508">
    <property type="component" value="Unassembled WGS sequence"/>
</dbReference>
<evidence type="ECO:0000256" key="3">
    <source>
        <dbReference type="ARBA" id="ARBA00018689"/>
    </source>
</evidence>
<name>A0A9N8WNK0_9GLOM</name>
<evidence type="ECO:0000313" key="10">
    <source>
        <dbReference type="EMBL" id="CAG8495225.1"/>
    </source>
</evidence>
<evidence type="ECO:0000313" key="11">
    <source>
        <dbReference type="Proteomes" id="UP000789508"/>
    </source>
</evidence>
<feature type="compositionally biased region" description="Basic and acidic residues" evidence="9">
    <location>
        <begin position="200"/>
        <end position="214"/>
    </location>
</feature>
<feature type="coiled-coil region" evidence="8">
    <location>
        <begin position="38"/>
        <end position="81"/>
    </location>
</feature>
<dbReference type="GO" id="GO:0000462">
    <property type="term" value="P:maturation of SSU-rRNA from tricistronic rRNA transcript (SSU-rRNA, 5.8S rRNA, LSU-rRNA)"/>
    <property type="evidence" value="ECO:0007669"/>
    <property type="project" value="TreeGrafter"/>
</dbReference>
<dbReference type="GO" id="GO:0030688">
    <property type="term" value="C:preribosome, small subunit precursor"/>
    <property type="evidence" value="ECO:0007669"/>
    <property type="project" value="TreeGrafter"/>
</dbReference>
<evidence type="ECO:0000256" key="4">
    <source>
        <dbReference type="ARBA" id="ARBA00019827"/>
    </source>
</evidence>
<comment type="similarity">
    <text evidence="2">Belongs to the EFG1 family.</text>
</comment>
<feature type="region of interest" description="Disordered" evidence="9">
    <location>
        <begin position="185"/>
        <end position="214"/>
    </location>
</feature>
<dbReference type="PANTHER" id="PTHR33911">
    <property type="entry name" value="RRNA-PROCESSING PROTEIN EFG1"/>
    <property type="match status" value="1"/>
</dbReference>
<evidence type="ECO:0000256" key="9">
    <source>
        <dbReference type="SAM" id="MobiDB-lite"/>
    </source>
</evidence>
<dbReference type="EMBL" id="CAJVPS010000565">
    <property type="protein sequence ID" value="CAG8495225.1"/>
    <property type="molecule type" value="Genomic_DNA"/>
</dbReference>
<dbReference type="InterPro" id="IPR050786">
    <property type="entry name" value="EFG1_rRNA-proc"/>
</dbReference>
<comment type="caution">
    <text evidence="10">The sequence shown here is derived from an EMBL/GenBank/DDBJ whole genome shotgun (WGS) entry which is preliminary data.</text>
</comment>
<keyword evidence="11" id="KW-1185">Reference proteome</keyword>
<dbReference type="OrthoDB" id="47732at2759"/>
<keyword evidence="6 8" id="KW-0175">Coiled coil</keyword>
<proteinExistence type="inferred from homology"/>
<sequence length="214" mass="25198">MPKEKQQSVGALTISRLSKQIRDTKRILEHGSLPPNLKVEKERRLKALEDELLKKRAKKRASSVENEMRQKYRMVKFLEEKKVTREINKLTKLKNKGTNLSEADIAMIEGRLKQLYVDYNYIKHFPVGRKYISLYSKIESKDPNNDKKRQEIREQIKESIESMRINSLVDQYRTELEKEVAEKLEKAKVNKKKSGNSDANEGKLNIDRDDFFDI</sequence>
<keyword evidence="7" id="KW-0539">Nucleus</keyword>
<dbReference type="AlphaFoldDB" id="A0A9N8WNK0"/>
<dbReference type="InterPro" id="IPR019310">
    <property type="entry name" value="Efg1"/>
</dbReference>
<comment type="subcellular location">
    <subcellularLocation>
        <location evidence="1">Nucleus</location>
        <location evidence="1">Nucleolus</location>
    </subcellularLocation>
</comment>
<dbReference type="GO" id="GO:0005730">
    <property type="term" value="C:nucleolus"/>
    <property type="evidence" value="ECO:0007669"/>
    <property type="project" value="UniProtKB-SubCell"/>
</dbReference>
<dbReference type="Pfam" id="PF10153">
    <property type="entry name" value="Efg1"/>
    <property type="match status" value="1"/>
</dbReference>
<accession>A0A9N8WNK0</accession>
<keyword evidence="5" id="KW-0698">rRNA processing</keyword>